<sequence length="151" mass="16424">MKDFPGTPGTFTGLFLRISQFLFAAGAIASMATADGFTNYTAFCYLIASMGLQVIWCLGLAFLDAYALSKKKLLRNPILVSLFVVGDWVTATLSLAAACSSAGIVVLYDRDLGYCKLLGCRKFQISVFLAFMSWLLIEISSLIMFWLLAAG</sequence>
<evidence type="ECO:0000313" key="10">
    <source>
        <dbReference type="EMBL" id="KAG9441664.1"/>
    </source>
</evidence>
<keyword evidence="7 8" id="KW-0472">Membrane</keyword>
<name>A0AAV7DYQ0_ARIFI</name>
<evidence type="ECO:0000313" key="11">
    <source>
        <dbReference type="Proteomes" id="UP000825729"/>
    </source>
</evidence>
<evidence type="ECO:0000256" key="5">
    <source>
        <dbReference type="ARBA" id="ARBA00022692"/>
    </source>
</evidence>
<evidence type="ECO:0000256" key="7">
    <source>
        <dbReference type="ARBA" id="ARBA00023136"/>
    </source>
</evidence>
<reference evidence="10 11" key="1">
    <citation type="submission" date="2021-07" db="EMBL/GenBank/DDBJ databases">
        <title>The Aristolochia fimbriata genome: insights into angiosperm evolution, floral development and chemical biosynthesis.</title>
        <authorList>
            <person name="Jiao Y."/>
        </authorList>
    </citation>
    <scope>NUCLEOTIDE SEQUENCE [LARGE SCALE GENOMIC DNA]</scope>
    <source>
        <strain evidence="10">IBCAS-2021</strain>
        <tissue evidence="10">Leaf</tissue>
    </source>
</reference>
<dbReference type="Pfam" id="PF04535">
    <property type="entry name" value="CASP_dom"/>
    <property type="match status" value="1"/>
</dbReference>
<feature type="domain" description="Casparian strip membrane protein" evidence="9">
    <location>
        <begin position="7"/>
        <end position="136"/>
    </location>
</feature>
<comment type="subunit">
    <text evidence="3 8">Homodimer and heterodimers.</text>
</comment>
<feature type="transmembrane region" description="Helical" evidence="8">
    <location>
        <begin position="12"/>
        <end position="34"/>
    </location>
</feature>
<evidence type="ECO:0000259" key="9">
    <source>
        <dbReference type="Pfam" id="PF04535"/>
    </source>
</evidence>
<keyword evidence="6 8" id="KW-1133">Transmembrane helix</keyword>
<keyword evidence="4 8" id="KW-1003">Cell membrane</keyword>
<comment type="caution">
    <text evidence="10">The sequence shown here is derived from an EMBL/GenBank/DDBJ whole genome shotgun (WGS) entry which is preliminary data.</text>
</comment>
<dbReference type="GO" id="GO:0005886">
    <property type="term" value="C:plasma membrane"/>
    <property type="evidence" value="ECO:0007669"/>
    <property type="project" value="UniProtKB-SubCell"/>
</dbReference>
<gene>
    <name evidence="10" type="ORF">H6P81_017518</name>
</gene>
<dbReference type="EMBL" id="JAINDJ010000007">
    <property type="protein sequence ID" value="KAG9441664.1"/>
    <property type="molecule type" value="Genomic_DNA"/>
</dbReference>
<dbReference type="AlphaFoldDB" id="A0AAV7DYQ0"/>
<evidence type="ECO:0000256" key="2">
    <source>
        <dbReference type="ARBA" id="ARBA00007651"/>
    </source>
</evidence>
<keyword evidence="5 8" id="KW-0812">Transmembrane</keyword>
<comment type="similarity">
    <text evidence="2 8">Belongs to the Casparian strip membrane proteins (CASP) family.</text>
</comment>
<evidence type="ECO:0000256" key="1">
    <source>
        <dbReference type="ARBA" id="ARBA00004651"/>
    </source>
</evidence>
<evidence type="ECO:0000256" key="3">
    <source>
        <dbReference type="ARBA" id="ARBA00011489"/>
    </source>
</evidence>
<dbReference type="PANTHER" id="PTHR32021">
    <property type="entry name" value="CASP-LIKE PROTEIN 5B3"/>
    <property type="match status" value="1"/>
</dbReference>
<dbReference type="Proteomes" id="UP000825729">
    <property type="component" value="Unassembled WGS sequence"/>
</dbReference>
<dbReference type="InterPro" id="IPR045009">
    <property type="entry name" value="CASPL-5"/>
</dbReference>
<keyword evidence="11" id="KW-1185">Reference proteome</keyword>
<feature type="transmembrane region" description="Helical" evidence="8">
    <location>
        <begin position="128"/>
        <end position="149"/>
    </location>
</feature>
<feature type="transmembrane region" description="Helical" evidence="8">
    <location>
        <begin position="40"/>
        <end position="66"/>
    </location>
</feature>
<evidence type="ECO:0000256" key="6">
    <source>
        <dbReference type="ARBA" id="ARBA00022989"/>
    </source>
</evidence>
<proteinExistence type="inferred from homology"/>
<accession>A0AAV7DYQ0</accession>
<comment type="subcellular location">
    <subcellularLocation>
        <location evidence="1 8">Cell membrane</location>
        <topology evidence="1 8">Multi-pass membrane protein</topology>
    </subcellularLocation>
</comment>
<evidence type="ECO:0000256" key="8">
    <source>
        <dbReference type="RuleBase" id="RU361233"/>
    </source>
</evidence>
<dbReference type="PANTHER" id="PTHR32021:SF5">
    <property type="entry name" value="CASP-LIKE PROTEIN 5B3"/>
    <property type="match status" value="1"/>
</dbReference>
<feature type="transmembrane region" description="Helical" evidence="8">
    <location>
        <begin position="78"/>
        <end position="108"/>
    </location>
</feature>
<dbReference type="InterPro" id="IPR006702">
    <property type="entry name" value="CASP_dom"/>
</dbReference>
<evidence type="ECO:0000256" key="4">
    <source>
        <dbReference type="ARBA" id="ARBA00022475"/>
    </source>
</evidence>
<protein>
    <recommendedName>
        <fullName evidence="8">CASP-like protein</fullName>
    </recommendedName>
</protein>
<organism evidence="10 11">
    <name type="scientific">Aristolochia fimbriata</name>
    <name type="common">White veined hardy Dutchman's pipe vine</name>
    <dbReference type="NCBI Taxonomy" id="158543"/>
    <lineage>
        <taxon>Eukaryota</taxon>
        <taxon>Viridiplantae</taxon>
        <taxon>Streptophyta</taxon>
        <taxon>Embryophyta</taxon>
        <taxon>Tracheophyta</taxon>
        <taxon>Spermatophyta</taxon>
        <taxon>Magnoliopsida</taxon>
        <taxon>Magnoliidae</taxon>
        <taxon>Piperales</taxon>
        <taxon>Aristolochiaceae</taxon>
        <taxon>Aristolochia</taxon>
    </lineage>
</organism>